<dbReference type="GO" id="GO:0044781">
    <property type="term" value="P:bacterial-type flagellum organization"/>
    <property type="evidence" value="ECO:0007669"/>
    <property type="project" value="UniProtKB-KW"/>
</dbReference>
<keyword evidence="4" id="KW-0143">Chaperone</keyword>
<keyword evidence="6" id="KW-0282">Flagellum</keyword>
<dbReference type="Gene3D" id="1.20.58.380">
    <property type="entry name" value="Flagellar protein flit"/>
    <property type="match status" value="1"/>
</dbReference>
<evidence type="ECO:0000256" key="5">
    <source>
        <dbReference type="ARBA" id="ARBA00093797"/>
    </source>
</evidence>
<evidence type="ECO:0000313" key="6">
    <source>
        <dbReference type="EMBL" id="SHI18957.1"/>
    </source>
</evidence>
<keyword evidence="3" id="KW-1005">Bacterial flagellum biogenesis</keyword>
<evidence type="ECO:0000313" key="7">
    <source>
        <dbReference type="Proteomes" id="UP000184226"/>
    </source>
</evidence>
<dbReference type="InterPro" id="IPR008622">
    <property type="entry name" value="FliT"/>
</dbReference>
<dbReference type="AlphaFoldDB" id="A0A1M5Z3W1"/>
<organism evidence="6 7">
    <name type="scientific">Pollutimonas bauzanensis</name>
    <dbReference type="NCBI Taxonomy" id="658167"/>
    <lineage>
        <taxon>Bacteria</taxon>
        <taxon>Pseudomonadati</taxon>
        <taxon>Pseudomonadota</taxon>
        <taxon>Betaproteobacteria</taxon>
        <taxon>Burkholderiales</taxon>
        <taxon>Alcaligenaceae</taxon>
        <taxon>Pollutimonas</taxon>
    </lineage>
</organism>
<evidence type="ECO:0000256" key="1">
    <source>
        <dbReference type="ARBA" id="ARBA00004514"/>
    </source>
</evidence>
<reference evidence="6 7" key="1">
    <citation type="submission" date="2016-11" db="EMBL/GenBank/DDBJ databases">
        <authorList>
            <person name="Jaros S."/>
            <person name="Januszkiewicz K."/>
            <person name="Wedrychowicz H."/>
        </authorList>
    </citation>
    <scope>NUCLEOTIDE SEQUENCE [LARGE SCALE GENOMIC DNA]</scope>
    <source>
        <strain evidence="6 7">CGMCC 1.10190</strain>
    </source>
</reference>
<dbReference type="EMBL" id="FQXE01000012">
    <property type="protein sequence ID" value="SHI18957.1"/>
    <property type="molecule type" value="Genomic_DNA"/>
</dbReference>
<evidence type="ECO:0000256" key="2">
    <source>
        <dbReference type="ARBA" id="ARBA00022490"/>
    </source>
</evidence>
<dbReference type="Proteomes" id="UP000184226">
    <property type="component" value="Unassembled WGS sequence"/>
</dbReference>
<proteinExistence type="predicted"/>
<comment type="subcellular location">
    <subcellularLocation>
        <location evidence="1">Cytoplasm</location>
        <location evidence="1">Cytosol</location>
    </subcellularLocation>
</comment>
<gene>
    <name evidence="6" type="ORF">SAMN04488135_11257</name>
</gene>
<keyword evidence="2" id="KW-0963">Cytoplasm</keyword>
<protein>
    <recommendedName>
        <fullName evidence="5">Flagellar protein FliT</fullName>
    </recommendedName>
</protein>
<evidence type="ECO:0000256" key="4">
    <source>
        <dbReference type="ARBA" id="ARBA00023186"/>
    </source>
</evidence>
<sequence>MILPMSHSSSILRQYEIIAGISSSMLVEARANNWDRVVALGEQYQDAVESLRAMATLSDEDRQARKDLLTKILDDDAHIRMLATPELGRLGMLLGNMKRQQTVLQAYSHTVS</sequence>
<keyword evidence="6" id="KW-0969">Cilium</keyword>
<name>A0A1M5Z3W1_9BURK</name>
<dbReference type="Pfam" id="PF05400">
    <property type="entry name" value="FliT"/>
    <property type="match status" value="1"/>
</dbReference>
<keyword evidence="7" id="KW-1185">Reference proteome</keyword>
<evidence type="ECO:0000256" key="3">
    <source>
        <dbReference type="ARBA" id="ARBA00022795"/>
    </source>
</evidence>
<dbReference type="STRING" id="658167.SAMN04488135_11257"/>
<keyword evidence="6" id="KW-0966">Cell projection</keyword>
<accession>A0A1M5Z3W1</accession>